<sequence>MRKELYRLLCSELKAIDLIKHIDLWNHNVEFIEQEENWERPAVFVEFCPIQWNAIVPGVEYRAEPLIKLHIVTDWEGSSAEGSELQEDALKVFDLSGLLHARLAGLSGETFLELDLVESDTNHNHEDIVESIEVYQCVAIKRMQ</sequence>
<gene>
    <name evidence="1" type="ORF">F2Y36_17055</name>
</gene>
<proteinExistence type="predicted"/>
<comment type="caution">
    <text evidence="1">The sequence shown here is derived from an EMBL/GenBank/DDBJ whole genome shotgun (WGS) entry which is preliminary data.</text>
</comment>
<accession>A0A6L3KPA0</accession>
<dbReference type="AlphaFoldDB" id="A0A6L3KPA0"/>
<dbReference type="EMBL" id="VVYP01000024">
    <property type="protein sequence ID" value="KAA5460944.1"/>
    <property type="molecule type" value="Genomic_DNA"/>
</dbReference>
<organism evidence="1 2">
    <name type="scientific">Bacteroides caccae</name>
    <dbReference type="NCBI Taxonomy" id="47678"/>
    <lineage>
        <taxon>Bacteria</taxon>
        <taxon>Pseudomonadati</taxon>
        <taxon>Bacteroidota</taxon>
        <taxon>Bacteroidia</taxon>
        <taxon>Bacteroidales</taxon>
        <taxon>Bacteroidaceae</taxon>
        <taxon>Bacteroides</taxon>
    </lineage>
</organism>
<reference evidence="1 2" key="1">
    <citation type="journal article" date="2019" name="Nat. Med.">
        <title>A library of human gut bacterial isolates paired with longitudinal multiomics data enables mechanistic microbiome research.</title>
        <authorList>
            <person name="Poyet M."/>
            <person name="Groussin M."/>
            <person name="Gibbons S.M."/>
            <person name="Avila-Pacheco J."/>
            <person name="Jiang X."/>
            <person name="Kearney S.M."/>
            <person name="Perrotta A.R."/>
            <person name="Berdy B."/>
            <person name="Zhao S."/>
            <person name="Lieberman T.D."/>
            <person name="Swanson P.K."/>
            <person name="Smith M."/>
            <person name="Roesemann S."/>
            <person name="Alexander J.E."/>
            <person name="Rich S.A."/>
            <person name="Livny J."/>
            <person name="Vlamakis H."/>
            <person name="Clish C."/>
            <person name="Bullock K."/>
            <person name="Deik A."/>
            <person name="Scott J."/>
            <person name="Pierce K.A."/>
            <person name="Xavier R.J."/>
            <person name="Alm E.J."/>
        </authorList>
    </citation>
    <scope>NUCLEOTIDE SEQUENCE [LARGE SCALE GENOMIC DNA]</scope>
    <source>
        <strain evidence="1 2">BIOML-A31</strain>
    </source>
</reference>
<protein>
    <submittedName>
        <fullName evidence="1">Uncharacterized protein</fullName>
    </submittedName>
</protein>
<dbReference type="RefSeq" id="WP_149935336.1">
    <property type="nucleotide sequence ID" value="NZ_VVYP01000024.1"/>
</dbReference>
<evidence type="ECO:0000313" key="1">
    <source>
        <dbReference type="EMBL" id="KAA5460944.1"/>
    </source>
</evidence>
<dbReference type="Proteomes" id="UP000475905">
    <property type="component" value="Unassembled WGS sequence"/>
</dbReference>
<name>A0A6L3KPA0_9BACE</name>
<evidence type="ECO:0000313" key="2">
    <source>
        <dbReference type="Proteomes" id="UP000475905"/>
    </source>
</evidence>